<keyword evidence="4 9" id="KW-0732">Signal</keyword>
<proteinExistence type="inferred from homology"/>
<evidence type="ECO:0000256" key="3">
    <source>
        <dbReference type="ARBA" id="ARBA00022558"/>
    </source>
</evidence>
<keyword evidence="7" id="KW-0393">Immunoglobulin domain</keyword>
<keyword evidence="6 8" id="KW-0143">Chaperone</keyword>
<keyword evidence="13" id="KW-1185">Reference proteome</keyword>
<evidence type="ECO:0000256" key="2">
    <source>
        <dbReference type="ARBA" id="ARBA00007399"/>
    </source>
</evidence>
<evidence type="ECO:0000259" key="10">
    <source>
        <dbReference type="Pfam" id="PF00345"/>
    </source>
</evidence>
<dbReference type="InterPro" id="IPR050643">
    <property type="entry name" value="Periplasmic_pilus_chap"/>
</dbReference>
<dbReference type="PANTHER" id="PTHR30251:SF2">
    <property type="entry name" value="FIMBRIAL CHAPERONE YADV-RELATED"/>
    <property type="match status" value="1"/>
</dbReference>
<evidence type="ECO:0000256" key="9">
    <source>
        <dbReference type="SAM" id="SignalP"/>
    </source>
</evidence>
<evidence type="ECO:0000256" key="7">
    <source>
        <dbReference type="ARBA" id="ARBA00023319"/>
    </source>
</evidence>
<dbReference type="InterPro" id="IPR016148">
    <property type="entry name" value="Pili_assmbl_chaperone_C"/>
</dbReference>
<evidence type="ECO:0000313" key="13">
    <source>
        <dbReference type="Proteomes" id="UP001324384"/>
    </source>
</evidence>
<dbReference type="InterPro" id="IPR018046">
    <property type="entry name" value="Pili_assmbl_chaperone_CS"/>
</dbReference>
<evidence type="ECO:0000256" key="1">
    <source>
        <dbReference type="ARBA" id="ARBA00004418"/>
    </source>
</evidence>
<protein>
    <submittedName>
        <fullName evidence="12">Molecular chaperone</fullName>
    </submittedName>
</protein>
<dbReference type="InterPro" id="IPR001829">
    <property type="entry name" value="Pili_assmbl_chaperone_bac"/>
</dbReference>
<dbReference type="PRINTS" id="PR00969">
    <property type="entry name" value="CHAPERONPILI"/>
</dbReference>
<keyword evidence="5" id="KW-0574">Periplasm</keyword>
<evidence type="ECO:0000256" key="5">
    <source>
        <dbReference type="ARBA" id="ARBA00022764"/>
    </source>
</evidence>
<feature type="signal peptide" evidence="9">
    <location>
        <begin position="1"/>
        <end position="19"/>
    </location>
</feature>
<dbReference type="InterPro" id="IPR013783">
    <property type="entry name" value="Ig-like_fold"/>
</dbReference>
<accession>A0ABZ0WZM6</accession>
<sequence>MSKFLLGLGVFCLSMAAQASIVIQGTRVVYPGDAKSIDVGITNPDQSPALIQSWIEQGDQSNQTKIPFIITPPLTRIEANTEQSLRVRYTGEALPSNQESLFYLNILDVPPKPKNAQEEQSYLQVTILSRLKFFYRPKGLPYSIDEAYDKVTWQLQGQSLALYNPTPYYITYAALAIKDANQTVVQSISEIDMIAPFSTQTIELQQHAPNATSVQWYIINDYGATQHGTSKLQ</sequence>
<evidence type="ECO:0000256" key="6">
    <source>
        <dbReference type="ARBA" id="ARBA00023186"/>
    </source>
</evidence>
<organism evidence="12 13">
    <name type="scientific">Moraxella canis</name>
    <dbReference type="NCBI Taxonomy" id="90239"/>
    <lineage>
        <taxon>Bacteria</taxon>
        <taxon>Pseudomonadati</taxon>
        <taxon>Pseudomonadota</taxon>
        <taxon>Gammaproteobacteria</taxon>
        <taxon>Moraxellales</taxon>
        <taxon>Moraxellaceae</taxon>
        <taxon>Moraxella</taxon>
    </lineage>
</organism>
<gene>
    <name evidence="12" type="ORF">U0021_03730</name>
</gene>
<dbReference type="PANTHER" id="PTHR30251">
    <property type="entry name" value="PILUS ASSEMBLY CHAPERONE"/>
    <property type="match status" value="1"/>
</dbReference>
<feature type="chain" id="PRO_5047353027" evidence="9">
    <location>
        <begin position="20"/>
        <end position="233"/>
    </location>
</feature>
<reference evidence="12 13" key="1">
    <citation type="submission" date="2023-12" db="EMBL/GenBank/DDBJ databases">
        <title>Genome sequencing and assembly of bacterial species from a model synthetic community.</title>
        <authorList>
            <person name="Hogle S.L."/>
        </authorList>
    </citation>
    <scope>NUCLEOTIDE SEQUENCE [LARGE SCALE GENOMIC DNA]</scope>
    <source>
        <strain evidence="12 13">HAMBI_2792</strain>
    </source>
</reference>
<feature type="domain" description="Pili assembly chaperone N-terminal" evidence="10">
    <location>
        <begin position="20"/>
        <end position="140"/>
    </location>
</feature>
<feature type="domain" description="Pili assembly chaperone C-terminal" evidence="11">
    <location>
        <begin position="164"/>
        <end position="226"/>
    </location>
</feature>
<evidence type="ECO:0000256" key="8">
    <source>
        <dbReference type="RuleBase" id="RU003918"/>
    </source>
</evidence>
<name>A0ABZ0WZM6_9GAMM</name>
<dbReference type="Proteomes" id="UP001324384">
    <property type="component" value="Chromosome"/>
</dbReference>
<dbReference type="Pfam" id="PF00345">
    <property type="entry name" value="PapD_N"/>
    <property type="match status" value="1"/>
</dbReference>
<dbReference type="EMBL" id="CP139961">
    <property type="protein sequence ID" value="WQE04707.1"/>
    <property type="molecule type" value="Genomic_DNA"/>
</dbReference>
<dbReference type="PROSITE" id="PS00635">
    <property type="entry name" value="PILI_CHAPERONE"/>
    <property type="match status" value="1"/>
</dbReference>
<dbReference type="SUPFAM" id="SSF49584">
    <property type="entry name" value="Periplasmic chaperone C-domain"/>
    <property type="match status" value="1"/>
</dbReference>
<dbReference type="InterPro" id="IPR016147">
    <property type="entry name" value="Pili_assmbl_chaperone_N"/>
</dbReference>
<comment type="subcellular location">
    <subcellularLocation>
        <location evidence="1 8">Periplasm</location>
    </subcellularLocation>
</comment>
<evidence type="ECO:0000313" key="12">
    <source>
        <dbReference type="EMBL" id="WQE04707.1"/>
    </source>
</evidence>
<dbReference type="Gene3D" id="2.60.40.10">
    <property type="entry name" value="Immunoglobulins"/>
    <property type="match status" value="2"/>
</dbReference>
<dbReference type="InterPro" id="IPR036316">
    <property type="entry name" value="Pili_assmbl_chap_C_dom_sf"/>
</dbReference>
<dbReference type="SUPFAM" id="SSF49354">
    <property type="entry name" value="PapD-like"/>
    <property type="match status" value="1"/>
</dbReference>
<dbReference type="RefSeq" id="WP_205276521.1">
    <property type="nucleotide sequence ID" value="NZ_CP139961.1"/>
</dbReference>
<evidence type="ECO:0000259" key="11">
    <source>
        <dbReference type="Pfam" id="PF02753"/>
    </source>
</evidence>
<keyword evidence="3" id="KW-1029">Fimbrium biogenesis</keyword>
<dbReference type="Pfam" id="PF02753">
    <property type="entry name" value="PapD_C"/>
    <property type="match status" value="1"/>
</dbReference>
<comment type="similarity">
    <text evidence="2 8">Belongs to the periplasmic pilus chaperone family.</text>
</comment>
<evidence type="ECO:0000256" key="4">
    <source>
        <dbReference type="ARBA" id="ARBA00022729"/>
    </source>
</evidence>
<dbReference type="InterPro" id="IPR008962">
    <property type="entry name" value="PapD-like_sf"/>
</dbReference>